<feature type="non-terminal residue" evidence="1">
    <location>
        <position position="1"/>
    </location>
</feature>
<sequence>ALDIYSRGVGRKIAFHDFEAKTQAIIEGMERAAGSPRAVAASTNVMKEYVDRVMGRPTRMQEQLRATVQSIATRVSRAGFERAGTFIEQQLDTSRLLSRLTKWESIARLGYSPTSWFLNLSQTAVNTATAIGWTPTMRAIRLLADKSQRTQSDALLRALDIDLRVPLSAADGMTNAVVGNVSVWHPLYLFNRAETANRSIAGVAKYLEEIRLGRPQTVALENAKRFITETQFEYSFADTPMLMQGPLGGAAFQFKKFLTKELEFLAGLSPKQAARLTLNIQLIGGFSALMSLPPGLLLDALTGKLTGETLTERVQEKFPRASRGIPGLLGVDFGGAAAIGLPRDVGDIFGPAVADVGALLTLAPEAFKLMTNNPALKDINDKIRNQIPLTPQDRARAMRQLLPVVARRTGDAAAIITEGKVRVPGRATEKFQPENPASEALFTALGFRTLARAEEQRVQTVNN</sequence>
<feature type="non-terminal residue" evidence="1">
    <location>
        <position position="463"/>
    </location>
</feature>
<comment type="caution">
    <text evidence="1">The sequence shown here is derived from an EMBL/GenBank/DDBJ whole genome shotgun (WGS) entry which is preliminary data.</text>
</comment>
<name>A0A0F9AUQ8_9ZZZZ</name>
<evidence type="ECO:0008006" key="2">
    <source>
        <dbReference type="Google" id="ProtNLM"/>
    </source>
</evidence>
<dbReference type="AlphaFoldDB" id="A0A0F9AUQ8"/>
<protein>
    <recommendedName>
        <fullName evidence="2">Large polyvalent protein associated domain-containing protein</fullName>
    </recommendedName>
</protein>
<organism evidence="1">
    <name type="scientific">marine sediment metagenome</name>
    <dbReference type="NCBI Taxonomy" id="412755"/>
    <lineage>
        <taxon>unclassified sequences</taxon>
        <taxon>metagenomes</taxon>
        <taxon>ecological metagenomes</taxon>
    </lineage>
</organism>
<reference evidence="1" key="1">
    <citation type="journal article" date="2015" name="Nature">
        <title>Complex archaea that bridge the gap between prokaryotes and eukaryotes.</title>
        <authorList>
            <person name="Spang A."/>
            <person name="Saw J.H."/>
            <person name="Jorgensen S.L."/>
            <person name="Zaremba-Niedzwiedzka K."/>
            <person name="Martijn J."/>
            <person name="Lind A.E."/>
            <person name="van Eijk R."/>
            <person name="Schleper C."/>
            <person name="Guy L."/>
            <person name="Ettema T.J."/>
        </authorList>
    </citation>
    <scope>NUCLEOTIDE SEQUENCE</scope>
</reference>
<dbReference type="EMBL" id="LAZR01044147">
    <property type="protein sequence ID" value="KKL05367.1"/>
    <property type="molecule type" value="Genomic_DNA"/>
</dbReference>
<evidence type="ECO:0000313" key="1">
    <source>
        <dbReference type="EMBL" id="KKL05367.1"/>
    </source>
</evidence>
<proteinExistence type="predicted"/>
<gene>
    <name evidence="1" type="ORF">LCGC14_2606740</name>
</gene>
<accession>A0A0F9AUQ8</accession>